<dbReference type="InterPro" id="IPR036282">
    <property type="entry name" value="Glutathione-S-Trfase_C_sf"/>
</dbReference>
<sequence length="241" mass="26949">MKLTPLPIPARRATVSEMLKLVIANKLYSSWSLRPWLVLSAFNVPFEEVIIPLRTPESRNLVLEYSPSGKVPALVDGDVSVWESLAIIEYLAEKFPELAIWPRDAQARAHARAISNEMHAGFQALRQGCPMHLGARFATPPLTEPLQACIDRIEDIWSGARNRFAGSQPFLYGAFSAADAMYAPVVTRFDTYQIPVREATRAYMDAVLAHPAYEAWRAAALVEPWRIPEYSAGHTPVESFI</sequence>
<gene>
    <name evidence="2" type="ORF">SAMN04488557_1226</name>
</gene>
<feature type="domain" description="GST N-terminal" evidence="1">
    <location>
        <begin position="19"/>
        <end position="99"/>
    </location>
</feature>
<dbReference type="STRING" id="51670.SAMN04488557_1226"/>
<dbReference type="SFLD" id="SFLDS00019">
    <property type="entry name" value="Glutathione_Transferase_(cytos"/>
    <property type="match status" value="1"/>
</dbReference>
<dbReference type="PANTHER" id="PTHR42673:SF4">
    <property type="entry name" value="MALEYLACETOACETATE ISOMERASE"/>
    <property type="match status" value="1"/>
</dbReference>
<dbReference type="SFLD" id="SFLDG00358">
    <property type="entry name" value="Main_(cytGST)"/>
    <property type="match status" value="1"/>
</dbReference>
<dbReference type="GO" id="GO:0016034">
    <property type="term" value="F:maleylacetoacetate isomerase activity"/>
    <property type="evidence" value="ECO:0007669"/>
    <property type="project" value="TreeGrafter"/>
</dbReference>
<dbReference type="Pfam" id="PF13410">
    <property type="entry name" value="GST_C_2"/>
    <property type="match status" value="1"/>
</dbReference>
<dbReference type="FunFam" id="3.40.30.10:FF:000206">
    <property type="entry name" value="Probable glutathione S-transferase"/>
    <property type="match status" value="1"/>
</dbReference>
<dbReference type="GO" id="GO:0006749">
    <property type="term" value="P:glutathione metabolic process"/>
    <property type="evidence" value="ECO:0007669"/>
    <property type="project" value="TreeGrafter"/>
</dbReference>
<dbReference type="GO" id="GO:0006559">
    <property type="term" value="P:L-phenylalanine catabolic process"/>
    <property type="evidence" value="ECO:0007669"/>
    <property type="project" value="TreeGrafter"/>
</dbReference>
<name>A0A1I7N3V6_9HYPH</name>
<keyword evidence="3" id="KW-1185">Reference proteome</keyword>
<protein>
    <submittedName>
        <fullName evidence="2">Glutathione S-transferase</fullName>
    </submittedName>
</protein>
<evidence type="ECO:0000313" key="3">
    <source>
        <dbReference type="Proteomes" id="UP000199423"/>
    </source>
</evidence>
<dbReference type="SUPFAM" id="SSF52833">
    <property type="entry name" value="Thioredoxin-like"/>
    <property type="match status" value="1"/>
</dbReference>
<dbReference type="InterPro" id="IPR036249">
    <property type="entry name" value="Thioredoxin-like_sf"/>
</dbReference>
<dbReference type="Gene3D" id="1.20.1050.10">
    <property type="match status" value="1"/>
</dbReference>
<dbReference type="CDD" id="cd03194">
    <property type="entry name" value="GST_C_3"/>
    <property type="match status" value="1"/>
</dbReference>
<dbReference type="Pfam" id="PF13409">
    <property type="entry name" value="GST_N_2"/>
    <property type="match status" value="1"/>
</dbReference>
<dbReference type="CDD" id="cd03043">
    <property type="entry name" value="GST_N_1"/>
    <property type="match status" value="1"/>
</dbReference>
<dbReference type="PANTHER" id="PTHR42673">
    <property type="entry name" value="MALEYLACETOACETATE ISOMERASE"/>
    <property type="match status" value="1"/>
</dbReference>
<dbReference type="Proteomes" id="UP000199423">
    <property type="component" value="Unassembled WGS sequence"/>
</dbReference>
<reference evidence="3" key="1">
    <citation type="submission" date="2016-10" db="EMBL/GenBank/DDBJ databases">
        <authorList>
            <person name="Varghese N."/>
            <person name="Submissions S."/>
        </authorList>
    </citation>
    <scope>NUCLEOTIDE SEQUENCE [LARGE SCALE GENOMIC DNA]</scope>
    <source>
        <strain evidence="3">DSM 1565</strain>
    </source>
</reference>
<dbReference type="AlphaFoldDB" id="A0A1I7N3V6"/>
<dbReference type="EMBL" id="FPCH01000001">
    <property type="protein sequence ID" value="SFV29334.1"/>
    <property type="molecule type" value="Genomic_DNA"/>
</dbReference>
<dbReference type="GO" id="GO:0004364">
    <property type="term" value="F:glutathione transferase activity"/>
    <property type="evidence" value="ECO:0007669"/>
    <property type="project" value="TreeGrafter"/>
</dbReference>
<evidence type="ECO:0000259" key="1">
    <source>
        <dbReference type="PROSITE" id="PS50404"/>
    </source>
</evidence>
<accession>A0A1I7N3V6</accession>
<dbReference type="SUPFAM" id="SSF47616">
    <property type="entry name" value="GST C-terminal domain-like"/>
    <property type="match status" value="1"/>
</dbReference>
<dbReference type="InterPro" id="IPR004045">
    <property type="entry name" value="Glutathione_S-Trfase_N"/>
</dbReference>
<evidence type="ECO:0000313" key="2">
    <source>
        <dbReference type="EMBL" id="SFV29334.1"/>
    </source>
</evidence>
<dbReference type="Gene3D" id="3.40.30.10">
    <property type="entry name" value="Glutaredoxin"/>
    <property type="match status" value="1"/>
</dbReference>
<dbReference type="InterPro" id="IPR040079">
    <property type="entry name" value="Glutathione_S-Trfase"/>
</dbReference>
<dbReference type="PROSITE" id="PS51354">
    <property type="entry name" value="GLUTAREDOXIN_2"/>
    <property type="match status" value="1"/>
</dbReference>
<dbReference type="PROSITE" id="PS50404">
    <property type="entry name" value="GST_NTER"/>
    <property type="match status" value="1"/>
</dbReference>
<organism evidence="2 3">
    <name type="scientific">Hyphomicrobium facile</name>
    <dbReference type="NCBI Taxonomy" id="51670"/>
    <lineage>
        <taxon>Bacteria</taxon>
        <taxon>Pseudomonadati</taxon>
        <taxon>Pseudomonadota</taxon>
        <taxon>Alphaproteobacteria</taxon>
        <taxon>Hyphomicrobiales</taxon>
        <taxon>Hyphomicrobiaceae</taxon>
        <taxon>Hyphomicrobium</taxon>
    </lineage>
</organism>
<proteinExistence type="predicted"/>
<keyword evidence="2" id="KW-0808">Transferase</keyword>